<dbReference type="Proteomes" id="UP001589832">
    <property type="component" value="Unassembled WGS sequence"/>
</dbReference>
<dbReference type="Gene3D" id="3.40.710.10">
    <property type="entry name" value="DD-peptidase/beta-lactamase superfamily"/>
    <property type="match status" value="1"/>
</dbReference>
<dbReference type="InterPro" id="IPR050491">
    <property type="entry name" value="AmpC-like"/>
</dbReference>
<proteinExistence type="predicted"/>
<accession>A0ABV6QAW7</accession>
<evidence type="ECO:0000259" key="2">
    <source>
        <dbReference type="Pfam" id="PF11954"/>
    </source>
</evidence>
<dbReference type="InterPro" id="IPR001466">
    <property type="entry name" value="Beta-lactam-related"/>
</dbReference>
<dbReference type="GO" id="GO:0016787">
    <property type="term" value="F:hydrolase activity"/>
    <property type="evidence" value="ECO:0007669"/>
    <property type="project" value="UniProtKB-KW"/>
</dbReference>
<feature type="domain" description="Peptidase S12 Pab87-related C-terminal" evidence="2">
    <location>
        <begin position="422"/>
        <end position="522"/>
    </location>
</feature>
<evidence type="ECO:0000313" key="3">
    <source>
        <dbReference type="EMBL" id="MFC0605433.1"/>
    </source>
</evidence>
<evidence type="ECO:0000313" key="4">
    <source>
        <dbReference type="Proteomes" id="UP001589832"/>
    </source>
</evidence>
<dbReference type="RefSeq" id="WP_386064631.1">
    <property type="nucleotide sequence ID" value="NZ_JBHLTQ010000006.1"/>
</dbReference>
<dbReference type="Pfam" id="PF11954">
    <property type="entry name" value="DUF3471"/>
    <property type="match status" value="1"/>
</dbReference>
<protein>
    <submittedName>
        <fullName evidence="3">Serine hydrolase</fullName>
    </submittedName>
</protein>
<organism evidence="3 4">
    <name type="scientific">Winogradskyella pulchriflava</name>
    <dbReference type="NCBI Taxonomy" id="1110688"/>
    <lineage>
        <taxon>Bacteria</taxon>
        <taxon>Pseudomonadati</taxon>
        <taxon>Bacteroidota</taxon>
        <taxon>Flavobacteriia</taxon>
        <taxon>Flavobacteriales</taxon>
        <taxon>Flavobacteriaceae</taxon>
        <taxon>Winogradskyella</taxon>
    </lineage>
</organism>
<dbReference type="EMBL" id="JBHLTQ010000006">
    <property type="protein sequence ID" value="MFC0605433.1"/>
    <property type="molecule type" value="Genomic_DNA"/>
</dbReference>
<keyword evidence="3" id="KW-0378">Hydrolase</keyword>
<feature type="domain" description="Beta-lactamase-related" evidence="1">
    <location>
        <begin position="51"/>
        <end position="383"/>
    </location>
</feature>
<dbReference type="Pfam" id="PF00144">
    <property type="entry name" value="Beta-lactamase"/>
    <property type="match status" value="1"/>
</dbReference>
<evidence type="ECO:0000259" key="1">
    <source>
        <dbReference type="Pfam" id="PF00144"/>
    </source>
</evidence>
<gene>
    <name evidence="3" type="ORF">ACFFGA_12755</name>
</gene>
<dbReference type="SUPFAM" id="SSF56601">
    <property type="entry name" value="beta-lactamase/transpeptidase-like"/>
    <property type="match status" value="1"/>
</dbReference>
<dbReference type="InterPro" id="IPR021860">
    <property type="entry name" value="Peptidase_S12_Pab87-rel_C"/>
</dbReference>
<keyword evidence="4" id="KW-1185">Reference proteome</keyword>
<comment type="caution">
    <text evidence="3">The sequence shown here is derived from an EMBL/GenBank/DDBJ whole genome shotgun (WGS) entry which is preliminary data.</text>
</comment>
<dbReference type="InterPro" id="IPR012338">
    <property type="entry name" value="Beta-lactam/transpept-like"/>
</dbReference>
<name>A0ABV6QAW7_9FLAO</name>
<reference evidence="3 4" key="1">
    <citation type="submission" date="2024-09" db="EMBL/GenBank/DDBJ databases">
        <authorList>
            <person name="Sun Q."/>
            <person name="Mori K."/>
        </authorList>
    </citation>
    <scope>NUCLEOTIDE SEQUENCE [LARGE SCALE GENOMIC DNA]</scope>
    <source>
        <strain evidence="3 4">NCAIM B.02481</strain>
    </source>
</reference>
<dbReference type="Gene3D" id="2.40.128.600">
    <property type="match status" value="1"/>
</dbReference>
<dbReference type="PANTHER" id="PTHR46825:SF15">
    <property type="entry name" value="BETA-LACTAMASE-RELATED DOMAIN-CONTAINING PROTEIN"/>
    <property type="match status" value="1"/>
</dbReference>
<sequence>MKSKHFLLSQISKNQKRINYILIIALTLVSTLVFSQTDKRLKGIEKQFNSVLESTKAPGFAVAIVEGDKIIYAKGFGYADYENKVPVDANTLFAIGSSTKAFTSALLGLHREDGKLSFDDSPRKYIPELEFFNNDMNNQIIIKDLMRHSTGLPRHDGSWYFFPHKSKDTLIARIKYQEPFTGVRQQWYYNNFGFLAQGVITEKITGKSWEENIEEHFFKPLGMNRSKTMIEGMKTSSNAAFGYELDENQNIKKMDYYDISGMSPAGSINSSVNDMSKWLITWINDGKYGEEQIIPENYIKEAMSSQMVVSGGIPSKELPNVQFANYGYGWLLHSYKGHYMVEHGGNIDGFSANVALYPSDSLGIVVLTNQNGSAVPRLIRNIAADHMLNVDKTEWAKKHKEDVEKALEAMEKAKETSEISNVKNTRPSHTKLDYTGSYENKGYGKFDIIVENDTLFTEFNGDRLYLHHFHYDTFELIDIIDKKIDTSAIGKSLKVTFTTNVAGDIDYLKTDIEPMTDPIAFKRTPNTLDVDAKTLEQYVGKYDLMGTEIKAYIKDENVLYVFVPNQPEYELIPTALHKFNFKVLEGFKIEFIETDGKINQIKFIQPNGTFVAKRKIEN</sequence>
<dbReference type="PANTHER" id="PTHR46825">
    <property type="entry name" value="D-ALANYL-D-ALANINE-CARBOXYPEPTIDASE/ENDOPEPTIDASE AMPH"/>
    <property type="match status" value="1"/>
</dbReference>